<dbReference type="Proteomes" id="UP001614394">
    <property type="component" value="Unassembled WGS sequence"/>
</dbReference>
<dbReference type="EMBL" id="JBITYG010000019">
    <property type="protein sequence ID" value="MFI9106521.1"/>
    <property type="molecule type" value="Genomic_DNA"/>
</dbReference>
<evidence type="ECO:0000256" key="1">
    <source>
        <dbReference type="SAM" id="MobiDB-lite"/>
    </source>
</evidence>
<comment type="caution">
    <text evidence="2">The sequence shown here is derived from an EMBL/GenBank/DDBJ whole genome shotgun (WGS) entry which is preliminary data.</text>
</comment>
<evidence type="ECO:0008006" key="4">
    <source>
        <dbReference type="Google" id="ProtNLM"/>
    </source>
</evidence>
<evidence type="ECO:0000313" key="2">
    <source>
        <dbReference type="EMBL" id="MFI9106521.1"/>
    </source>
</evidence>
<accession>A0ABW8CJ94</accession>
<dbReference type="RefSeq" id="WP_399658095.1">
    <property type="nucleotide sequence ID" value="NZ_JBITYG010000019.1"/>
</dbReference>
<protein>
    <recommendedName>
        <fullName evidence="4">DUF304 domain-containing protein</fullName>
    </recommendedName>
</protein>
<gene>
    <name evidence="2" type="ORF">ACIGXA_39075</name>
</gene>
<keyword evidence="3" id="KW-1185">Reference proteome</keyword>
<reference evidence="2 3" key="1">
    <citation type="submission" date="2024-10" db="EMBL/GenBank/DDBJ databases">
        <title>The Natural Products Discovery Center: Release of the First 8490 Sequenced Strains for Exploring Actinobacteria Biosynthetic Diversity.</title>
        <authorList>
            <person name="Kalkreuter E."/>
            <person name="Kautsar S.A."/>
            <person name="Yang D."/>
            <person name="Bader C.D."/>
            <person name="Teijaro C.N."/>
            <person name="Fluegel L."/>
            <person name="Davis C.M."/>
            <person name="Simpson J.R."/>
            <person name="Lauterbach L."/>
            <person name="Steele A.D."/>
            <person name="Gui C."/>
            <person name="Meng S."/>
            <person name="Li G."/>
            <person name="Viehrig K."/>
            <person name="Ye F."/>
            <person name="Su P."/>
            <person name="Kiefer A.F."/>
            <person name="Nichols A."/>
            <person name="Cepeda A.J."/>
            <person name="Yan W."/>
            <person name="Fan B."/>
            <person name="Jiang Y."/>
            <person name="Adhikari A."/>
            <person name="Zheng C.-J."/>
            <person name="Schuster L."/>
            <person name="Cowan T.M."/>
            <person name="Smanski M.J."/>
            <person name="Chevrette M.G."/>
            <person name="De Carvalho L.P.S."/>
            <person name="Shen B."/>
        </authorList>
    </citation>
    <scope>NUCLEOTIDE SEQUENCE [LARGE SCALE GENOMIC DNA]</scope>
    <source>
        <strain evidence="2 3">NPDC053399</strain>
    </source>
</reference>
<name>A0ABW8CJ94_9ACTN</name>
<organism evidence="2 3">
    <name type="scientific">Streptomyces fildesensis</name>
    <dbReference type="NCBI Taxonomy" id="375757"/>
    <lineage>
        <taxon>Bacteria</taxon>
        <taxon>Bacillati</taxon>
        <taxon>Actinomycetota</taxon>
        <taxon>Actinomycetes</taxon>
        <taxon>Kitasatosporales</taxon>
        <taxon>Streptomycetaceae</taxon>
        <taxon>Streptomyces</taxon>
    </lineage>
</organism>
<sequence length="246" mass="27313">MSRRTNKAAPTPSGFEVSNSFLGKARLEPGLFEPLLQGAVRWVPDRQGASRAVGTLGPARQRCDRRADTWCVGLLRDPPAMEGRVVAALKADVKGHVRDFLRKEQVAGYTGEGVFALRGPSPYLRICLLLTVWTVLPALVLHRWKFHFLAVSHDAVIVVAISKVTLAPKKIVSITPREQMRIDDVRGGRMWTRLRFTDATGATHRYNISRTFHTDLDDSLAALGSPPRPHALEPAKSRRHHGKHGK</sequence>
<proteinExistence type="predicted"/>
<feature type="compositionally biased region" description="Basic residues" evidence="1">
    <location>
        <begin position="237"/>
        <end position="246"/>
    </location>
</feature>
<evidence type="ECO:0000313" key="3">
    <source>
        <dbReference type="Proteomes" id="UP001614394"/>
    </source>
</evidence>
<feature type="region of interest" description="Disordered" evidence="1">
    <location>
        <begin position="223"/>
        <end position="246"/>
    </location>
</feature>